<evidence type="ECO:0000313" key="3">
    <source>
        <dbReference type="EMBL" id="PIU02382.1"/>
    </source>
</evidence>
<feature type="transmembrane region" description="Helical" evidence="1">
    <location>
        <begin position="41"/>
        <end position="62"/>
    </location>
</feature>
<keyword evidence="1" id="KW-0472">Membrane</keyword>
<dbReference type="InterPro" id="IPR006976">
    <property type="entry name" value="VanZ-like"/>
</dbReference>
<comment type="caution">
    <text evidence="3">The sequence shown here is derived from an EMBL/GenBank/DDBJ whole genome shotgun (WGS) entry which is preliminary data.</text>
</comment>
<keyword evidence="1" id="KW-1133">Transmembrane helix</keyword>
<organism evidence="3 4">
    <name type="scientific">Candidatus Shapirobacteria bacterium CG09_land_8_20_14_0_10_49_15</name>
    <dbReference type="NCBI Taxonomy" id="1974482"/>
    <lineage>
        <taxon>Bacteria</taxon>
        <taxon>Candidatus Shapironibacteriota</taxon>
    </lineage>
</organism>
<evidence type="ECO:0000313" key="4">
    <source>
        <dbReference type="Proteomes" id="UP000231214"/>
    </source>
</evidence>
<feature type="domain" description="VanZ-like" evidence="2">
    <location>
        <begin position="39"/>
        <end position="115"/>
    </location>
</feature>
<evidence type="ECO:0000256" key="1">
    <source>
        <dbReference type="SAM" id="Phobius"/>
    </source>
</evidence>
<feature type="transmembrane region" description="Helical" evidence="1">
    <location>
        <begin position="10"/>
        <end position="29"/>
    </location>
</feature>
<evidence type="ECO:0000259" key="2">
    <source>
        <dbReference type="Pfam" id="PF04892"/>
    </source>
</evidence>
<reference evidence="4" key="1">
    <citation type="submission" date="2017-09" db="EMBL/GenBank/DDBJ databases">
        <title>Depth-based differentiation of microbial function through sediment-hosted aquifers and enrichment of novel symbionts in the deep terrestrial subsurface.</title>
        <authorList>
            <person name="Probst A.J."/>
            <person name="Ladd B."/>
            <person name="Jarett J.K."/>
            <person name="Geller-Mcgrath D.E."/>
            <person name="Sieber C.M.K."/>
            <person name="Emerson J.B."/>
            <person name="Anantharaman K."/>
            <person name="Thomas B.C."/>
            <person name="Malmstrom R."/>
            <person name="Stieglmeier M."/>
            <person name="Klingl A."/>
            <person name="Woyke T."/>
            <person name="Ryan C.M."/>
            <person name="Banfield J.F."/>
        </authorList>
    </citation>
    <scope>NUCLEOTIDE SEQUENCE [LARGE SCALE GENOMIC DNA]</scope>
</reference>
<accession>A0A2M6XBD9</accession>
<dbReference type="Proteomes" id="UP000231214">
    <property type="component" value="Unassembled WGS sequence"/>
</dbReference>
<gene>
    <name evidence="3" type="ORF">COT66_00470</name>
</gene>
<keyword evidence="1" id="KW-0812">Transmembrane</keyword>
<protein>
    <recommendedName>
        <fullName evidence="2">VanZ-like domain-containing protein</fullName>
    </recommendedName>
</protein>
<dbReference type="AlphaFoldDB" id="A0A2M6XBD9"/>
<dbReference type="EMBL" id="PEZK01000009">
    <property type="protein sequence ID" value="PIU02382.1"/>
    <property type="molecule type" value="Genomic_DNA"/>
</dbReference>
<dbReference type="NCBIfam" id="NF037970">
    <property type="entry name" value="vanZ_1"/>
    <property type="match status" value="1"/>
</dbReference>
<sequence length="117" mass="13787">MEKVILKVKFWLPVVLWAGFLFYLSSIPNLKASPNPAQDEIIRTAAHFLFYALGYGLFFRAFKQPKNFWWPLGLTCLYGFFDEVHQSFVPTRTFQIQDLVVDFSGAYLGQMIIRRWR</sequence>
<name>A0A2M6XBD9_9BACT</name>
<proteinExistence type="predicted"/>
<dbReference type="Pfam" id="PF04892">
    <property type="entry name" value="VanZ"/>
    <property type="match status" value="1"/>
</dbReference>